<dbReference type="InterPro" id="IPR017884">
    <property type="entry name" value="SANT_dom"/>
</dbReference>
<sequence length="865" mass="96362">MGRSRAVPNSGDDETNQRSKRRRLASSGENLETITAGPGANEGKKALYHCNYCNKDISGKIRIKCTKCPDFDLCVECFSVGAEVTPHKSNHPYRVMDNLSFPLICPDWNADEEILLLEGIEMYGLGNWAEVVEHVGTKSKALCIDHYTSSYLNSPCYPLPDMSHVNGKNRKELLAMAKVQVEGKKGTLLLGDAKLKEESPFSPARVKVEDLGEGSTNRSPSNLAAGASKMASNVGQLKDNSDGPKVEDRTIGVKKPKCSGDEGPSITESGYNPKRQEFDPEYDNDAEQSLADMEFKENDSETERELKMRVLRIYLSRLDERKRRKDFILERNLLYPNPLEKELSNEDREIYNHFKVFMRFLSQEEHEDLVKSVIEEWKIRRRIQELQECRAAGCHTLAEAKAYTEQKRKRELEARTQNSIENTQVLSGSKLVQKANRPLNKEKGENDGSPRNTIDNHKIKGGTGLDSGGKDSLSTATGQVSVRSFDEWDITGLPGTELLSETEQEFCCQNRLLPSHYLKMQETLVQEIHKSNIANKSDAHGLFKVDPVKVDGVYDMGRYKKSCILDRSHCDGGSSTASIREPFGVRFSPTLGSQNFGVMAEIATVIIKVDLHCCTCSKKIKKALCKLQKRFDIKSIVYDEKNNTVTVSGPFNPECFIRKLRCLACKVIKDVQIKPKPPPPPPPKPQPPKPEPPPPPKPEPPPPPKPEPPPPPEVVVKVPVCVFPPSAWPICCYQPCPCYDSNHGCRRCCTCGWVCNVPSPPLTRPKPVPLPEPVVKPPVCVFPPPGWPNCCYQPCPCSEPSNGCRRCCSCGWVCDGPPPSAACRPCNQVGGCKIVLEQEPRQFCSIMMGLSCITYRDDDGGDDVW</sequence>
<reference evidence="15" key="1">
    <citation type="submission" date="2022-05" db="EMBL/GenBank/DDBJ databases">
        <title>The Musa troglodytarum L. genome provides insights into the mechanism of non-climacteric behaviour and enrichment of carotenoids.</title>
        <authorList>
            <person name="Wang J."/>
        </authorList>
    </citation>
    <scope>NUCLEOTIDE SEQUENCE</scope>
    <source>
        <tissue evidence="15">Leaf</tissue>
    </source>
</reference>
<dbReference type="FunFam" id="3.30.60.90:FF:000013">
    <property type="entry name" value="Transcriptional adapter"/>
    <property type="match status" value="1"/>
</dbReference>
<dbReference type="GO" id="GO:0008270">
    <property type="term" value="F:zinc ion binding"/>
    <property type="evidence" value="ECO:0007669"/>
    <property type="project" value="UniProtKB-KW"/>
</dbReference>
<dbReference type="InterPro" id="IPR000433">
    <property type="entry name" value="Znf_ZZ"/>
</dbReference>
<dbReference type="InterPro" id="IPR001005">
    <property type="entry name" value="SANT/Myb"/>
</dbReference>
<dbReference type="PANTHER" id="PTHR12374:SF20">
    <property type="entry name" value="TRANSCRIPTIONAL ADAPTER 2-ALPHA"/>
    <property type="match status" value="1"/>
</dbReference>
<evidence type="ECO:0000256" key="4">
    <source>
        <dbReference type="ARBA" id="ARBA00022833"/>
    </source>
</evidence>
<dbReference type="Pfam" id="PF22941">
    <property type="entry name" value="TADA2A-like_3rd"/>
    <property type="match status" value="1"/>
</dbReference>
<dbReference type="InterPro" id="IPR009057">
    <property type="entry name" value="Homeodomain-like_sf"/>
</dbReference>
<feature type="compositionally biased region" description="Pro residues" evidence="10">
    <location>
        <begin position="675"/>
        <end position="709"/>
    </location>
</feature>
<evidence type="ECO:0000259" key="14">
    <source>
        <dbReference type="PROSITE" id="PS51293"/>
    </source>
</evidence>
<dbReference type="SMART" id="SM00717">
    <property type="entry name" value="SANT"/>
    <property type="match status" value="1"/>
</dbReference>
<keyword evidence="16" id="KW-1185">Reference proteome</keyword>
<dbReference type="SUPFAM" id="SSF46689">
    <property type="entry name" value="Homeodomain-like"/>
    <property type="match status" value="2"/>
</dbReference>
<evidence type="ECO:0000256" key="5">
    <source>
        <dbReference type="ARBA" id="ARBA00023015"/>
    </source>
</evidence>
<protein>
    <submittedName>
        <fullName evidence="15">Zinc finger, ZZ type</fullName>
    </submittedName>
</protein>
<gene>
    <name evidence="15" type="ORF">MUK42_29341</name>
</gene>
<evidence type="ECO:0000256" key="2">
    <source>
        <dbReference type="ARBA" id="ARBA00022723"/>
    </source>
</evidence>
<evidence type="ECO:0000256" key="1">
    <source>
        <dbReference type="ARBA" id="ARBA00004123"/>
    </source>
</evidence>
<feature type="region of interest" description="Disordered" evidence="10">
    <location>
        <begin position="1"/>
        <end position="37"/>
    </location>
</feature>
<comment type="subcellular location">
    <subcellularLocation>
        <location evidence="1">Nucleus</location>
    </subcellularLocation>
</comment>
<proteinExistence type="predicted"/>
<dbReference type="FunFam" id="1.10.10.10:FF:000087">
    <property type="entry name" value="Transcriptional adapter 2"/>
    <property type="match status" value="1"/>
</dbReference>
<evidence type="ECO:0000256" key="7">
    <source>
        <dbReference type="ARBA" id="ARBA00023163"/>
    </source>
</evidence>
<dbReference type="InterPro" id="IPR055141">
    <property type="entry name" value="TADA2A_B-like_dom"/>
</dbReference>
<dbReference type="Gene3D" id="1.10.10.60">
    <property type="entry name" value="Homeodomain-like"/>
    <property type="match status" value="1"/>
</dbReference>
<dbReference type="GO" id="GO:0006338">
    <property type="term" value="P:chromatin remodeling"/>
    <property type="evidence" value="ECO:0007669"/>
    <property type="project" value="TreeGrafter"/>
</dbReference>
<keyword evidence="3 9" id="KW-0863">Zinc-finger</keyword>
<dbReference type="PROSITE" id="PS01357">
    <property type="entry name" value="ZF_ZZ_1"/>
    <property type="match status" value="1"/>
</dbReference>
<dbReference type="Gene3D" id="1.10.10.10">
    <property type="entry name" value="Winged helix-like DNA-binding domain superfamily/Winged helix DNA-binding domain"/>
    <property type="match status" value="1"/>
</dbReference>
<dbReference type="GO" id="GO:0003713">
    <property type="term" value="F:transcription coactivator activity"/>
    <property type="evidence" value="ECO:0007669"/>
    <property type="project" value="TreeGrafter"/>
</dbReference>
<dbReference type="SUPFAM" id="SSF57850">
    <property type="entry name" value="RING/U-box"/>
    <property type="match status" value="1"/>
</dbReference>
<dbReference type="InterPro" id="IPR036163">
    <property type="entry name" value="HMA_dom_sf"/>
</dbReference>
<dbReference type="Pfam" id="PF00249">
    <property type="entry name" value="Myb_DNA-binding"/>
    <property type="match status" value="1"/>
</dbReference>
<dbReference type="InterPro" id="IPR006121">
    <property type="entry name" value="HMA_dom"/>
</dbReference>
<keyword evidence="7" id="KW-0804">Transcription</keyword>
<keyword evidence="4" id="KW-0862">Zinc</keyword>
<evidence type="ECO:0000256" key="9">
    <source>
        <dbReference type="PROSITE-ProRule" id="PRU00228"/>
    </source>
</evidence>
<dbReference type="GO" id="GO:0003682">
    <property type="term" value="F:chromatin binding"/>
    <property type="evidence" value="ECO:0007669"/>
    <property type="project" value="TreeGrafter"/>
</dbReference>
<feature type="domain" description="SANT" evidence="14">
    <location>
        <begin position="103"/>
        <end position="155"/>
    </location>
</feature>
<dbReference type="PROSITE" id="PS50846">
    <property type="entry name" value="HMA_2"/>
    <property type="match status" value="1"/>
</dbReference>
<dbReference type="PROSITE" id="PS51293">
    <property type="entry name" value="SANT"/>
    <property type="match status" value="1"/>
</dbReference>
<dbReference type="InterPro" id="IPR041983">
    <property type="entry name" value="ADA2-like_ZZ"/>
</dbReference>
<dbReference type="PANTHER" id="PTHR12374">
    <property type="entry name" value="TRANSCRIPTIONAL ADAPTOR 2 ADA2 -RELATED"/>
    <property type="match status" value="1"/>
</dbReference>
<feature type="compositionally biased region" description="Basic and acidic residues" evidence="10">
    <location>
        <begin position="439"/>
        <end position="458"/>
    </location>
</feature>
<dbReference type="GO" id="GO:0006357">
    <property type="term" value="P:regulation of transcription by RNA polymerase II"/>
    <property type="evidence" value="ECO:0007669"/>
    <property type="project" value="TreeGrafter"/>
</dbReference>
<accession>A0A9E7FLY2</accession>
<dbReference type="CDD" id="cd00167">
    <property type="entry name" value="SANT"/>
    <property type="match status" value="1"/>
</dbReference>
<dbReference type="EMBL" id="CP097506">
    <property type="protein sequence ID" value="URD98198.1"/>
    <property type="molecule type" value="Genomic_DNA"/>
</dbReference>
<keyword evidence="6" id="KW-0238">DNA-binding</keyword>
<dbReference type="GO" id="GO:0003677">
    <property type="term" value="F:DNA binding"/>
    <property type="evidence" value="ECO:0007669"/>
    <property type="project" value="UniProtKB-KW"/>
</dbReference>
<evidence type="ECO:0000256" key="6">
    <source>
        <dbReference type="ARBA" id="ARBA00023125"/>
    </source>
</evidence>
<dbReference type="InterPro" id="IPR043145">
    <property type="entry name" value="Znf_ZZ_sf"/>
</dbReference>
<evidence type="ECO:0000256" key="8">
    <source>
        <dbReference type="ARBA" id="ARBA00023242"/>
    </source>
</evidence>
<dbReference type="PROSITE" id="PS50090">
    <property type="entry name" value="MYB_LIKE"/>
    <property type="match status" value="1"/>
</dbReference>
<dbReference type="Gene3D" id="3.30.70.100">
    <property type="match status" value="1"/>
</dbReference>
<feature type="domain" description="Myb-like" evidence="11">
    <location>
        <begin position="108"/>
        <end position="151"/>
    </location>
</feature>
<keyword evidence="2" id="KW-0479">Metal-binding</keyword>
<dbReference type="GO" id="GO:0005634">
    <property type="term" value="C:nucleus"/>
    <property type="evidence" value="ECO:0007669"/>
    <property type="project" value="UniProtKB-SubCell"/>
</dbReference>
<dbReference type="Proteomes" id="UP001055439">
    <property type="component" value="Chromosome 4"/>
</dbReference>
<feature type="region of interest" description="Disordered" evidence="10">
    <location>
        <begin position="673"/>
        <end position="709"/>
    </location>
</feature>
<feature type="domain" description="ZZ-type" evidence="12">
    <location>
        <begin position="45"/>
        <end position="101"/>
    </location>
</feature>
<dbReference type="SMART" id="SM00291">
    <property type="entry name" value="ZnF_ZZ"/>
    <property type="match status" value="1"/>
</dbReference>
<feature type="region of interest" description="Disordered" evidence="10">
    <location>
        <begin position="425"/>
        <end position="475"/>
    </location>
</feature>
<evidence type="ECO:0000313" key="15">
    <source>
        <dbReference type="EMBL" id="URD98198.1"/>
    </source>
</evidence>
<dbReference type="PROSITE" id="PS50135">
    <property type="entry name" value="ZF_ZZ_2"/>
    <property type="match status" value="1"/>
</dbReference>
<dbReference type="SUPFAM" id="SSF55008">
    <property type="entry name" value="HMA, heavy metal-associated domain"/>
    <property type="match status" value="1"/>
</dbReference>
<dbReference type="InterPro" id="IPR036388">
    <property type="entry name" value="WH-like_DNA-bd_sf"/>
</dbReference>
<evidence type="ECO:0000313" key="16">
    <source>
        <dbReference type="Proteomes" id="UP001055439"/>
    </source>
</evidence>
<dbReference type="Gene3D" id="3.30.60.90">
    <property type="match status" value="1"/>
</dbReference>
<evidence type="ECO:0000259" key="13">
    <source>
        <dbReference type="PROSITE" id="PS50846"/>
    </source>
</evidence>
<keyword evidence="8" id="KW-0539">Nucleus</keyword>
<evidence type="ECO:0000259" key="11">
    <source>
        <dbReference type="PROSITE" id="PS50090"/>
    </source>
</evidence>
<dbReference type="CDD" id="cd02335">
    <property type="entry name" value="ZZ_ADA2"/>
    <property type="match status" value="1"/>
</dbReference>
<organism evidence="15 16">
    <name type="scientific">Musa troglodytarum</name>
    <name type="common">fe'i banana</name>
    <dbReference type="NCBI Taxonomy" id="320322"/>
    <lineage>
        <taxon>Eukaryota</taxon>
        <taxon>Viridiplantae</taxon>
        <taxon>Streptophyta</taxon>
        <taxon>Embryophyta</taxon>
        <taxon>Tracheophyta</taxon>
        <taxon>Spermatophyta</taxon>
        <taxon>Magnoliopsida</taxon>
        <taxon>Liliopsida</taxon>
        <taxon>Zingiberales</taxon>
        <taxon>Musaceae</taxon>
        <taxon>Musa</taxon>
    </lineage>
</organism>
<feature type="compositionally biased region" description="Basic and acidic residues" evidence="10">
    <location>
        <begin position="239"/>
        <end position="251"/>
    </location>
</feature>
<keyword evidence="5" id="KW-0805">Transcription regulation</keyword>
<feature type="domain" description="HMA" evidence="13">
    <location>
        <begin position="602"/>
        <end position="676"/>
    </location>
</feature>
<feature type="region of interest" description="Disordered" evidence="10">
    <location>
        <begin position="232"/>
        <end position="278"/>
    </location>
</feature>
<evidence type="ECO:0000256" key="3">
    <source>
        <dbReference type="ARBA" id="ARBA00022771"/>
    </source>
</evidence>
<dbReference type="AlphaFoldDB" id="A0A9E7FLY2"/>
<dbReference type="FunFam" id="1.10.10.60:FF:000115">
    <property type="entry name" value="Transcriptional adapter 2"/>
    <property type="match status" value="1"/>
</dbReference>
<dbReference type="OrthoDB" id="270417at2759"/>
<evidence type="ECO:0000259" key="12">
    <source>
        <dbReference type="PROSITE" id="PS50135"/>
    </source>
</evidence>
<name>A0A9E7FLY2_9LILI</name>
<dbReference type="Pfam" id="PF25299">
    <property type="entry name" value="ZZ_ADA2"/>
    <property type="match status" value="1"/>
</dbReference>
<evidence type="ECO:0000256" key="10">
    <source>
        <dbReference type="SAM" id="MobiDB-lite"/>
    </source>
</evidence>